<dbReference type="OrthoDB" id="9807456at2"/>
<keyword evidence="7 10" id="KW-0546">Nucleotide metabolism</keyword>
<feature type="binding site" evidence="10">
    <location>
        <begin position="176"/>
        <end position="177"/>
    </location>
    <ligand>
        <name>substrate</name>
    </ligand>
</feature>
<dbReference type="GO" id="GO:0036222">
    <property type="term" value="F:XTP diphosphatase activity"/>
    <property type="evidence" value="ECO:0007669"/>
    <property type="project" value="UniProtKB-UniRule"/>
</dbReference>
<comment type="similarity">
    <text evidence="1 10 11">Belongs to the HAM1 NTPase family.</text>
</comment>
<comment type="catalytic activity">
    <reaction evidence="10">
        <text>ITP + H2O = IMP + diphosphate + H(+)</text>
        <dbReference type="Rhea" id="RHEA:29399"/>
        <dbReference type="ChEBI" id="CHEBI:15377"/>
        <dbReference type="ChEBI" id="CHEBI:15378"/>
        <dbReference type="ChEBI" id="CHEBI:33019"/>
        <dbReference type="ChEBI" id="CHEBI:58053"/>
        <dbReference type="ChEBI" id="CHEBI:61402"/>
        <dbReference type="EC" id="3.6.1.66"/>
    </reaction>
</comment>
<evidence type="ECO:0000256" key="8">
    <source>
        <dbReference type="ARBA" id="ARBA00051875"/>
    </source>
</evidence>
<dbReference type="NCBIfam" id="TIGR00042">
    <property type="entry name" value="RdgB/HAM1 family non-canonical purine NTP pyrophosphatase"/>
    <property type="match status" value="1"/>
</dbReference>
<dbReference type="SUPFAM" id="SSF52972">
    <property type="entry name" value="ITPase-like"/>
    <property type="match status" value="1"/>
</dbReference>
<accession>A0A098LCZ5</accession>
<dbReference type="RefSeq" id="WP_045462120.1">
    <property type="nucleotide sequence ID" value="NZ_BBLT01000003.1"/>
</dbReference>
<gene>
    <name evidence="12" type="ORF">MYP_1993</name>
</gene>
<name>A0A098LCZ5_9BACT</name>
<comment type="catalytic activity">
    <reaction evidence="9 10">
        <text>XTP + H2O = XMP + diphosphate + H(+)</text>
        <dbReference type="Rhea" id="RHEA:28610"/>
        <dbReference type="ChEBI" id="CHEBI:15377"/>
        <dbReference type="ChEBI" id="CHEBI:15378"/>
        <dbReference type="ChEBI" id="CHEBI:33019"/>
        <dbReference type="ChEBI" id="CHEBI:57464"/>
        <dbReference type="ChEBI" id="CHEBI:61314"/>
        <dbReference type="EC" id="3.6.1.66"/>
    </reaction>
</comment>
<dbReference type="GO" id="GO:0017111">
    <property type="term" value="F:ribonucleoside triphosphate phosphatase activity"/>
    <property type="evidence" value="ECO:0007669"/>
    <property type="project" value="InterPro"/>
</dbReference>
<dbReference type="GO" id="GO:0000166">
    <property type="term" value="F:nucleotide binding"/>
    <property type="evidence" value="ECO:0007669"/>
    <property type="project" value="UniProtKB-KW"/>
</dbReference>
<dbReference type="CDD" id="cd00515">
    <property type="entry name" value="HAM1"/>
    <property type="match status" value="1"/>
</dbReference>
<keyword evidence="3 10" id="KW-0479">Metal-binding</keyword>
<evidence type="ECO:0000256" key="9">
    <source>
        <dbReference type="ARBA" id="ARBA00052017"/>
    </source>
</evidence>
<dbReference type="InterPro" id="IPR020922">
    <property type="entry name" value="dITP/XTP_pyrophosphatase"/>
</dbReference>
<keyword evidence="4 10" id="KW-0547">Nucleotide-binding</keyword>
<dbReference type="AlphaFoldDB" id="A0A098LCZ5"/>
<evidence type="ECO:0000313" key="13">
    <source>
        <dbReference type="Proteomes" id="UP000030185"/>
    </source>
</evidence>
<dbReference type="FunFam" id="3.90.950.10:FF:000001">
    <property type="entry name" value="dITP/XTP pyrophosphatase"/>
    <property type="match status" value="1"/>
</dbReference>
<feature type="active site" description="Proton acceptor" evidence="10">
    <location>
        <position position="68"/>
    </location>
</feature>
<dbReference type="GO" id="GO:0005829">
    <property type="term" value="C:cytosol"/>
    <property type="evidence" value="ECO:0007669"/>
    <property type="project" value="TreeGrafter"/>
</dbReference>
<dbReference type="GO" id="GO:0036220">
    <property type="term" value="F:ITP diphosphatase activity"/>
    <property type="evidence" value="ECO:0007669"/>
    <property type="project" value="UniProtKB-UniRule"/>
</dbReference>
<evidence type="ECO:0000256" key="11">
    <source>
        <dbReference type="RuleBase" id="RU003781"/>
    </source>
</evidence>
<evidence type="ECO:0000256" key="2">
    <source>
        <dbReference type="ARBA" id="ARBA00011738"/>
    </source>
</evidence>
<comment type="function">
    <text evidence="10">Pyrophosphatase that catalyzes the hydrolysis of nucleoside triphosphates to their monophosphate derivatives, with a high preference for the non-canonical purine nucleotides XTP (xanthosine triphosphate), dITP (deoxyinosine triphosphate) and ITP. Seems to function as a house-cleaning enzyme that removes non-canonical purine nucleotides from the nucleotide pool, thus preventing their incorporation into DNA/RNA and avoiding chromosomal lesions.</text>
</comment>
<dbReference type="Gene3D" id="3.90.950.10">
    <property type="match status" value="1"/>
</dbReference>
<evidence type="ECO:0000256" key="7">
    <source>
        <dbReference type="ARBA" id="ARBA00023080"/>
    </source>
</evidence>
<dbReference type="EMBL" id="BBLT01000003">
    <property type="protein sequence ID" value="GAL84765.1"/>
    <property type="molecule type" value="Genomic_DNA"/>
</dbReference>
<dbReference type="GO" id="GO:0009146">
    <property type="term" value="P:purine nucleoside triphosphate catabolic process"/>
    <property type="evidence" value="ECO:0007669"/>
    <property type="project" value="UniProtKB-UniRule"/>
</dbReference>
<evidence type="ECO:0000256" key="1">
    <source>
        <dbReference type="ARBA" id="ARBA00008023"/>
    </source>
</evidence>
<dbReference type="InterPro" id="IPR002637">
    <property type="entry name" value="RdgB/HAM1"/>
</dbReference>
<evidence type="ECO:0000256" key="3">
    <source>
        <dbReference type="ARBA" id="ARBA00022723"/>
    </source>
</evidence>
<evidence type="ECO:0000256" key="6">
    <source>
        <dbReference type="ARBA" id="ARBA00022842"/>
    </source>
</evidence>
<keyword evidence="5 10" id="KW-0378">Hydrolase</keyword>
<feature type="binding site" evidence="10">
    <location>
        <position position="69"/>
    </location>
    <ligand>
        <name>substrate</name>
    </ligand>
</feature>
<keyword evidence="13" id="KW-1185">Reference proteome</keyword>
<dbReference type="EC" id="3.6.1.66" evidence="10"/>
<reference evidence="12 13" key="1">
    <citation type="submission" date="2014-09" db="EMBL/GenBank/DDBJ databases">
        <title>Sporocytophaga myxococcoides PG-01 genome sequencing.</title>
        <authorList>
            <person name="Liu L."/>
            <person name="Gao P.J."/>
            <person name="Chen G.J."/>
            <person name="Wang L.S."/>
        </authorList>
    </citation>
    <scope>NUCLEOTIDE SEQUENCE [LARGE SCALE GENOMIC DNA]</scope>
    <source>
        <strain evidence="12 13">PG-01</strain>
    </source>
</reference>
<dbReference type="NCBIfam" id="NF011398">
    <property type="entry name" value="PRK14823.1"/>
    <property type="match status" value="1"/>
</dbReference>
<feature type="binding site" evidence="10">
    <location>
        <position position="171"/>
    </location>
    <ligand>
        <name>substrate</name>
    </ligand>
</feature>
<feature type="binding site" evidence="10">
    <location>
        <begin position="7"/>
        <end position="12"/>
    </location>
    <ligand>
        <name>substrate</name>
    </ligand>
</feature>
<dbReference type="GO" id="GO:0009117">
    <property type="term" value="P:nucleotide metabolic process"/>
    <property type="evidence" value="ECO:0007669"/>
    <property type="project" value="UniProtKB-KW"/>
</dbReference>
<dbReference type="GO" id="GO:0046872">
    <property type="term" value="F:metal ion binding"/>
    <property type="evidence" value="ECO:0007669"/>
    <property type="project" value="UniProtKB-KW"/>
</dbReference>
<dbReference type="HAMAP" id="MF_01405">
    <property type="entry name" value="Non_canon_purine_NTPase"/>
    <property type="match status" value="1"/>
</dbReference>
<proteinExistence type="inferred from homology"/>
<evidence type="ECO:0000256" key="4">
    <source>
        <dbReference type="ARBA" id="ARBA00022741"/>
    </source>
</evidence>
<evidence type="ECO:0000256" key="5">
    <source>
        <dbReference type="ARBA" id="ARBA00022801"/>
    </source>
</evidence>
<comment type="caution">
    <text evidence="12">The sequence shown here is derived from an EMBL/GenBank/DDBJ whole genome shotgun (WGS) entry which is preliminary data.</text>
</comment>
<dbReference type="PANTHER" id="PTHR11067:SF9">
    <property type="entry name" value="INOSINE TRIPHOSPHATE PYROPHOSPHATASE"/>
    <property type="match status" value="1"/>
</dbReference>
<dbReference type="Pfam" id="PF01725">
    <property type="entry name" value="Ham1p_like"/>
    <property type="match status" value="1"/>
</dbReference>
<feature type="binding site" evidence="10">
    <location>
        <begin position="148"/>
        <end position="151"/>
    </location>
    <ligand>
        <name>substrate</name>
    </ligand>
</feature>
<dbReference type="PANTHER" id="PTHR11067">
    <property type="entry name" value="INOSINE TRIPHOSPHATE PYROPHOSPHATASE/HAM1 PROTEIN"/>
    <property type="match status" value="1"/>
</dbReference>
<comment type="catalytic activity">
    <reaction evidence="8 10">
        <text>dITP + H2O = dIMP + diphosphate + H(+)</text>
        <dbReference type="Rhea" id="RHEA:28342"/>
        <dbReference type="ChEBI" id="CHEBI:15377"/>
        <dbReference type="ChEBI" id="CHEBI:15378"/>
        <dbReference type="ChEBI" id="CHEBI:33019"/>
        <dbReference type="ChEBI" id="CHEBI:61194"/>
        <dbReference type="ChEBI" id="CHEBI:61382"/>
        <dbReference type="EC" id="3.6.1.66"/>
    </reaction>
</comment>
<evidence type="ECO:0000256" key="10">
    <source>
        <dbReference type="HAMAP-Rule" id="MF_01405"/>
    </source>
</evidence>
<sequence>MELCFATNNKGKLAEIKHLLSNQYTILSLQDIGCYEELEETQPTIEGNSLQKASYVYEKYKINCFADDTGLEVNALNGAPGVISARYAGPDCSPEDNMNLLLKNLEGKTDRSATFKTVITLIINGNSYTFTGFADGIILNEKKGAQGFGYDPIFQPVGFSKTFAEMSLEEKNPISHRGRAVAKLTAFLKDQV</sequence>
<dbReference type="GO" id="GO:0035870">
    <property type="term" value="F:dITP diphosphatase activity"/>
    <property type="evidence" value="ECO:0007669"/>
    <property type="project" value="UniProtKB-UniRule"/>
</dbReference>
<keyword evidence="6 10" id="KW-0460">Magnesium</keyword>
<dbReference type="eggNOG" id="COG0127">
    <property type="taxonomic scope" value="Bacteria"/>
</dbReference>
<comment type="cofactor">
    <cofactor evidence="10">
        <name>Mg(2+)</name>
        <dbReference type="ChEBI" id="CHEBI:18420"/>
    </cofactor>
    <text evidence="10">Binds 1 Mg(2+) ion per subunit.</text>
</comment>
<feature type="binding site" evidence="10">
    <location>
        <position position="68"/>
    </location>
    <ligand>
        <name>Mg(2+)</name>
        <dbReference type="ChEBI" id="CHEBI:18420"/>
    </ligand>
</feature>
<dbReference type="STRING" id="153721.MYP_1993"/>
<evidence type="ECO:0000313" key="12">
    <source>
        <dbReference type="EMBL" id="GAL84765.1"/>
    </source>
</evidence>
<dbReference type="InterPro" id="IPR029001">
    <property type="entry name" value="ITPase-like_fam"/>
</dbReference>
<protein>
    <recommendedName>
        <fullName evidence="10">dITP/XTP pyrophosphatase</fullName>
        <ecNumber evidence="10">3.6.1.66</ecNumber>
    </recommendedName>
    <alternativeName>
        <fullName evidence="10">Non-canonical purine NTP pyrophosphatase</fullName>
    </alternativeName>
    <alternativeName>
        <fullName evidence="10">Non-standard purine NTP pyrophosphatase</fullName>
    </alternativeName>
    <alternativeName>
        <fullName evidence="10">Nucleoside-triphosphate diphosphatase</fullName>
    </alternativeName>
    <alternativeName>
        <fullName evidence="10">Nucleoside-triphosphate pyrophosphatase</fullName>
        <shortName evidence="10">NTPase</shortName>
    </alternativeName>
</protein>
<comment type="subunit">
    <text evidence="2 10">Homodimer.</text>
</comment>
<organism evidence="12 13">
    <name type="scientific">Sporocytophaga myxococcoides</name>
    <dbReference type="NCBI Taxonomy" id="153721"/>
    <lineage>
        <taxon>Bacteria</taxon>
        <taxon>Pseudomonadati</taxon>
        <taxon>Bacteroidota</taxon>
        <taxon>Cytophagia</taxon>
        <taxon>Cytophagales</taxon>
        <taxon>Cytophagaceae</taxon>
        <taxon>Sporocytophaga</taxon>
    </lineage>
</organism>
<dbReference type="Proteomes" id="UP000030185">
    <property type="component" value="Unassembled WGS sequence"/>
</dbReference>
<feature type="binding site" evidence="10">
    <location>
        <position position="39"/>
    </location>
    <ligand>
        <name>Mg(2+)</name>
        <dbReference type="ChEBI" id="CHEBI:18420"/>
    </ligand>
</feature>